<evidence type="ECO:0008006" key="4">
    <source>
        <dbReference type="Google" id="ProtNLM"/>
    </source>
</evidence>
<gene>
    <name evidence="2" type="ORF">GCM10007879_06040</name>
</gene>
<keyword evidence="1" id="KW-0812">Transmembrane</keyword>
<keyword evidence="1" id="KW-0472">Membrane</keyword>
<keyword evidence="3" id="KW-1185">Reference proteome</keyword>
<accession>A0ABQ5UPW8</accession>
<feature type="transmembrane region" description="Helical" evidence="1">
    <location>
        <begin position="103"/>
        <end position="123"/>
    </location>
</feature>
<feature type="transmembrane region" description="Helical" evidence="1">
    <location>
        <begin position="40"/>
        <end position="58"/>
    </location>
</feature>
<feature type="transmembrane region" description="Helical" evidence="1">
    <location>
        <begin position="70"/>
        <end position="91"/>
    </location>
</feature>
<dbReference type="EMBL" id="BSNI01000001">
    <property type="protein sequence ID" value="GLQ16355.1"/>
    <property type="molecule type" value="Genomic_DNA"/>
</dbReference>
<reference evidence="2" key="2">
    <citation type="submission" date="2023-01" db="EMBL/GenBank/DDBJ databases">
        <title>Draft genome sequence of Maritalea porphyrae strain NBRC 107169.</title>
        <authorList>
            <person name="Sun Q."/>
            <person name="Mori K."/>
        </authorList>
    </citation>
    <scope>NUCLEOTIDE SEQUENCE</scope>
    <source>
        <strain evidence="2">NBRC 107169</strain>
    </source>
</reference>
<name>A0ABQ5UPW8_9HYPH</name>
<protein>
    <recommendedName>
        <fullName evidence="4">Integron gene cassette protein</fullName>
    </recommendedName>
</protein>
<sequence length="130" mass="14105">MDLLSAFGRHLNRKTVALFGVATIAGPSLALVLDDPVYYWDMFYCLTFMLGALFMVAIQSANKAAEHPVVGAKWGVGFVFFLAMLAASFFFNHPASSVGTKLVYLTFGVLLPGSLYSATSWVLKKRDGGI</sequence>
<proteinExistence type="predicted"/>
<keyword evidence="1" id="KW-1133">Transmembrane helix</keyword>
<evidence type="ECO:0000313" key="2">
    <source>
        <dbReference type="EMBL" id="GLQ16355.1"/>
    </source>
</evidence>
<evidence type="ECO:0000313" key="3">
    <source>
        <dbReference type="Proteomes" id="UP001161405"/>
    </source>
</evidence>
<reference evidence="2" key="1">
    <citation type="journal article" date="2014" name="Int. J. Syst. Evol. Microbiol.">
        <title>Complete genome of a new Firmicutes species belonging to the dominant human colonic microbiota ('Ruminococcus bicirculans') reveals two chromosomes and a selective capacity to utilize plant glucans.</title>
        <authorList>
            <consortium name="NISC Comparative Sequencing Program"/>
            <person name="Wegmann U."/>
            <person name="Louis P."/>
            <person name="Goesmann A."/>
            <person name="Henrissat B."/>
            <person name="Duncan S.H."/>
            <person name="Flint H.J."/>
        </authorList>
    </citation>
    <scope>NUCLEOTIDE SEQUENCE</scope>
    <source>
        <strain evidence="2">NBRC 107169</strain>
    </source>
</reference>
<dbReference type="Proteomes" id="UP001161405">
    <property type="component" value="Unassembled WGS sequence"/>
</dbReference>
<organism evidence="2 3">
    <name type="scientific">Maritalea porphyrae</name>
    <dbReference type="NCBI Taxonomy" id="880732"/>
    <lineage>
        <taxon>Bacteria</taxon>
        <taxon>Pseudomonadati</taxon>
        <taxon>Pseudomonadota</taxon>
        <taxon>Alphaproteobacteria</taxon>
        <taxon>Hyphomicrobiales</taxon>
        <taxon>Devosiaceae</taxon>
        <taxon>Maritalea</taxon>
    </lineage>
</organism>
<evidence type="ECO:0000256" key="1">
    <source>
        <dbReference type="SAM" id="Phobius"/>
    </source>
</evidence>
<comment type="caution">
    <text evidence="2">The sequence shown here is derived from an EMBL/GenBank/DDBJ whole genome shotgun (WGS) entry which is preliminary data.</text>
</comment>
<dbReference type="RefSeq" id="WP_284361929.1">
    <property type="nucleotide sequence ID" value="NZ_BSNI01000001.1"/>
</dbReference>